<keyword evidence="1" id="KW-1133">Transmembrane helix</keyword>
<name>A0ABS9CNF7_9FIRM</name>
<dbReference type="Proteomes" id="UP001299220">
    <property type="component" value="Unassembled WGS sequence"/>
</dbReference>
<evidence type="ECO:0000256" key="1">
    <source>
        <dbReference type="SAM" id="Phobius"/>
    </source>
</evidence>
<accession>A0ABS9CNF7</accession>
<evidence type="ECO:0008006" key="4">
    <source>
        <dbReference type="Google" id="ProtNLM"/>
    </source>
</evidence>
<keyword evidence="3" id="KW-1185">Reference proteome</keyword>
<proteinExistence type="predicted"/>
<gene>
    <name evidence="2" type="ORF">JQM67_08595</name>
</gene>
<keyword evidence="1" id="KW-0812">Transmembrane</keyword>
<reference evidence="2 3" key="1">
    <citation type="submission" date="2020-12" db="EMBL/GenBank/DDBJ databases">
        <title>Whole genome sequences of gut porcine anaerobes.</title>
        <authorList>
            <person name="Kubasova T."/>
            <person name="Jahodarova E."/>
            <person name="Rychlik I."/>
        </authorList>
    </citation>
    <scope>NUCLEOTIDE SEQUENCE [LARGE SCALE GENOMIC DNA]</scope>
    <source>
        <strain evidence="2 3">An867</strain>
    </source>
</reference>
<evidence type="ECO:0000313" key="3">
    <source>
        <dbReference type="Proteomes" id="UP001299220"/>
    </source>
</evidence>
<evidence type="ECO:0000313" key="2">
    <source>
        <dbReference type="EMBL" id="MCF2652659.1"/>
    </source>
</evidence>
<dbReference type="EMBL" id="JAFBIT010000002">
    <property type="protein sequence ID" value="MCF2652659.1"/>
    <property type="molecule type" value="Genomic_DNA"/>
</dbReference>
<sequence>MKRYEYFANLQREAERAKERTRRRYLRDVSAALPCGPRRKREILRGLREMLECDGAPESRAELEAEIGTPESLAALYVGEDALPILRRMTRRRRIVLTAVIVLLLVQTVVLTAMLLFPMGHYEEHIESLDNGFGFDEVTFNLEPEIAHIRSAKKTATYFDSRGARVWSITVYGTFGYTYGSKSKATETYTEITLYNPDAALCSEDGYAAGNMAYATATVRCGDLLLSRNVSLTCDAYGRLH</sequence>
<protein>
    <recommendedName>
        <fullName evidence="4">DUF4367 domain-containing protein</fullName>
    </recommendedName>
</protein>
<organism evidence="2 3">
    <name type="scientific">Anaeromassilibacillus senegalensis</name>
    <dbReference type="NCBI Taxonomy" id="1673717"/>
    <lineage>
        <taxon>Bacteria</taxon>
        <taxon>Bacillati</taxon>
        <taxon>Bacillota</taxon>
        <taxon>Clostridia</taxon>
        <taxon>Eubacteriales</taxon>
        <taxon>Acutalibacteraceae</taxon>
        <taxon>Anaeromassilibacillus</taxon>
    </lineage>
</organism>
<comment type="caution">
    <text evidence="2">The sequence shown here is derived from an EMBL/GenBank/DDBJ whole genome shotgun (WGS) entry which is preliminary data.</text>
</comment>
<feature type="transmembrane region" description="Helical" evidence="1">
    <location>
        <begin position="95"/>
        <end position="117"/>
    </location>
</feature>
<dbReference type="RefSeq" id="WP_235323692.1">
    <property type="nucleotide sequence ID" value="NZ_JAFBIT010000002.1"/>
</dbReference>
<keyword evidence="1" id="KW-0472">Membrane</keyword>